<evidence type="ECO:0000256" key="2">
    <source>
        <dbReference type="ARBA" id="ARBA00022448"/>
    </source>
</evidence>
<keyword evidence="6" id="KW-0106">Calcium</keyword>
<dbReference type="PROSITE" id="PS50004">
    <property type="entry name" value="C2"/>
    <property type="match status" value="1"/>
</dbReference>
<reference evidence="15" key="1">
    <citation type="submission" date="2023-10" db="EMBL/GenBank/DDBJ databases">
        <authorList>
            <person name="Chen Y."/>
            <person name="Shah S."/>
            <person name="Dougan E. K."/>
            <person name="Thang M."/>
            <person name="Chan C."/>
        </authorList>
    </citation>
    <scope>NUCLEOTIDE SEQUENCE [LARGE SCALE GENOMIC DNA]</scope>
</reference>
<dbReference type="InterPro" id="IPR035892">
    <property type="entry name" value="C2_domain_sf"/>
</dbReference>
<proteinExistence type="predicted"/>
<dbReference type="CDD" id="cd21670">
    <property type="entry name" value="SMP_ESyt"/>
    <property type="match status" value="1"/>
</dbReference>
<keyword evidence="7" id="KW-1133">Transmembrane helix</keyword>
<feature type="domain" description="SMP-LTD" evidence="14">
    <location>
        <begin position="348"/>
        <end position="526"/>
    </location>
</feature>
<name>A0ABN9PW40_9DINO</name>
<dbReference type="InterPro" id="IPR031468">
    <property type="entry name" value="SMP_LBD"/>
</dbReference>
<dbReference type="InterPro" id="IPR018247">
    <property type="entry name" value="EF_Hand_1_Ca_BS"/>
</dbReference>
<evidence type="ECO:0000256" key="6">
    <source>
        <dbReference type="ARBA" id="ARBA00022837"/>
    </source>
</evidence>
<dbReference type="PROSITE" id="PS00018">
    <property type="entry name" value="EF_HAND_1"/>
    <property type="match status" value="1"/>
</dbReference>
<evidence type="ECO:0000256" key="8">
    <source>
        <dbReference type="ARBA" id="ARBA00023055"/>
    </source>
</evidence>
<evidence type="ECO:0000259" key="12">
    <source>
        <dbReference type="PROSITE" id="PS50004"/>
    </source>
</evidence>
<evidence type="ECO:0000256" key="1">
    <source>
        <dbReference type="ARBA" id="ARBA00004370"/>
    </source>
</evidence>
<evidence type="ECO:0000313" key="15">
    <source>
        <dbReference type="EMBL" id="CAK0796167.1"/>
    </source>
</evidence>
<dbReference type="SUPFAM" id="SSF49562">
    <property type="entry name" value="C2 domain (Calcium/lipid-binding domain, CaLB)"/>
    <property type="match status" value="1"/>
</dbReference>
<feature type="region of interest" description="Disordered" evidence="11">
    <location>
        <begin position="205"/>
        <end position="246"/>
    </location>
</feature>
<evidence type="ECO:0000256" key="10">
    <source>
        <dbReference type="ARBA" id="ARBA00023136"/>
    </source>
</evidence>
<keyword evidence="2" id="KW-0813">Transport</keyword>
<accession>A0ABN9PW40</accession>
<evidence type="ECO:0000256" key="7">
    <source>
        <dbReference type="ARBA" id="ARBA00022989"/>
    </source>
</evidence>
<keyword evidence="9" id="KW-0446">Lipid-binding</keyword>
<feature type="region of interest" description="Disordered" evidence="11">
    <location>
        <begin position="138"/>
        <end position="172"/>
    </location>
</feature>
<keyword evidence="4" id="KW-0479">Metal-binding</keyword>
<dbReference type="PROSITE" id="PS50222">
    <property type="entry name" value="EF_HAND_2"/>
    <property type="match status" value="1"/>
</dbReference>
<dbReference type="InterPro" id="IPR002048">
    <property type="entry name" value="EF_hand_dom"/>
</dbReference>
<gene>
    <name evidence="15" type="ORF">PCOR1329_LOCUS5612</name>
</gene>
<evidence type="ECO:0000259" key="14">
    <source>
        <dbReference type="PROSITE" id="PS51847"/>
    </source>
</evidence>
<dbReference type="PANTHER" id="PTHR45761:SF1">
    <property type="entry name" value="EXTENDED SYNAPTOTAGMIN-LIKE PROTEIN 2, ISOFORM C"/>
    <property type="match status" value="1"/>
</dbReference>
<evidence type="ECO:0000259" key="13">
    <source>
        <dbReference type="PROSITE" id="PS50222"/>
    </source>
</evidence>
<dbReference type="PROSITE" id="PS51847">
    <property type="entry name" value="SMP"/>
    <property type="match status" value="1"/>
</dbReference>
<dbReference type="Gene3D" id="2.60.40.150">
    <property type="entry name" value="C2 domain"/>
    <property type="match status" value="1"/>
</dbReference>
<dbReference type="InterPro" id="IPR000008">
    <property type="entry name" value="C2_dom"/>
</dbReference>
<feature type="compositionally biased region" description="Low complexity" evidence="11">
    <location>
        <begin position="138"/>
        <end position="165"/>
    </location>
</feature>
<evidence type="ECO:0000256" key="3">
    <source>
        <dbReference type="ARBA" id="ARBA00022692"/>
    </source>
</evidence>
<dbReference type="EMBL" id="CAUYUJ010001482">
    <property type="protein sequence ID" value="CAK0796167.1"/>
    <property type="molecule type" value="Genomic_DNA"/>
</dbReference>
<keyword evidence="5" id="KW-0677">Repeat</keyword>
<dbReference type="Proteomes" id="UP001189429">
    <property type="component" value="Unassembled WGS sequence"/>
</dbReference>
<feature type="region of interest" description="Disordered" evidence="11">
    <location>
        <begin position="1"/>
        <end position="41"/>
    </location>
</feature>
<keyword evidence="8" id="KW-0445">Lipid transport</keyword>
<dbReference type="InterPro" id="IPR039010">
    <property type="entry name" value="Synaptotagmin_SMP"/>
</dbReference>
<sequence length="1152" mass="124562">MPGAGAAGLQVAPPPASQPVANGAPAQGAAGVWPPPPALASNGVVRRVAPLSPASGSSSTALPVTVAPPVVYRLAGQASVRLLPPSPSGVAPTPGGAGTPLPTVATPLLGSARVLVAPPRPVALAPAGQAAAPAAPAGSAAAASPGTAPFAPAGQASAPAGPADPLATAWHSATGAGPSVALARAVTPPSVAPAAVPGTARLRAAPATARGAVPSTPPAQVATPASSSTSAPSTPAGQAARPAAAPGAPWGAAAAAAYPTCLKGAGGAAGVVARPRPLSQVQEDGEDPDDLEQPWFSHAVNNLWPYLARFVEDSLVTGLEMRPQLQLENVAHSVRPMMEELIRSPLPLPLRTEWLNDVLGIFWKLLAFMVNKLIQGPVVDLIKQKLPPFMQSLKFEPCELGSASPKITSIEVAKKSLSGGWVDFKVDAEYKGDANIQLVFKGIRIGVKEISASASFYISFYGLLDRPPFFEGLSIYLCKPMDFNIKWPGLTSLLDIDFFDDIIKGVVNQLLAKQLVLPNRIAVPITASEDTVFGMVRPRPAGVLKICVREARGLVGVEDNLTSYVTGDVSSLTCDPFVQITVGNKTFRTSTVEKSKNPEWEEGVEVFWFLVDVPSEQLIDLRVFDDGFWQKVLRRLKAEENTKNEVAREEGLSLNDLLGLPAEDPLADEIHTVVNVKLKSWWPGKGKAPREEDVKHLFEKGTHPNQHAQAFLDKAHKVVHDVGQKAAAHQREREQKLKDRGLNAAAQLCLLVHWRPLGDGVQDEQVPRRAKDAEDRHMLLVDRLWKEFDLDQSGFLAKNEVEVFARLLGFKGDDEQLREEFLQDVGDTVGMTRQSFEAKMRGLTNDYMESLLALLQPHVKQVRTAPSSLKLAGRSRVQLEERLDTKRRSATQRLDLDDEAEDLLSPDERGWPTHVLRVGVDACEQLPYEQGSQDQFFVTVDCWPLVDEHGNDKMDSAEGVTRFCTKYRTPRNYVMAGLAASADENEALARKVGKLMEQNVPMETIAQAAAAGDRRRRAGMRRASWVLEIDPRRMGRLLGMAMMEKSAFRDVFFREAFVYFLRDPSKATVDLELWRCPKKGNKRSAFSMGNRVLNVGQLLFRQNMCEKFDRLSVDGCKARLTVHLQLWPIQALGPRPSLLAPGANQPFQCLVT</sequence>
<protein>
    <recommendedName>
        <fullName evidence="17">Calmodulin</fullName>
    </recommendedName>
</protein>
<dbReference type="InterPro" id="IPR051634">
    <property type="entry name" value="Extended_Synaptotagmin"/>
</dbReference>
<comment type="caution">
    <text evidence="15">The sequence shown here is derived from an EMBL/GenBank/DDBJ whole genome shotgun (WGS) entry which is preliminary data.</text>
</comment>
<dbReference type="Pfam" id="PF00168">
    <property type="entry name" value="C2"/>
    <property type="match status" value="1"/>
</dbReference>
<dbReference type="Pfam" id="PF17047">
    <property type="entry name" value="SMP_LBD"/>
    <property type="match status" value="1"/>
</dbReference>
<feature type="non-terminal residue" evidence="15">
    <location>
        <position position="1152"/>
    </location>
</feature>
<keyword evidence="16" id="KW-1185">Reference proteome</keyword>
<evidence type="ECO:0000256" key="9">
    <source>
        <dbReference type="ARBA" id="ARBA00023121"/>
    </source>
</evidence>
<organism evidence="15 16">
    <name type="scientific">Prorocentrum cordatum</name>
    <dbReference type="NCBI Taxonomy" id="2364126"/>
    <lineage>
        <taxon>Eukaryota</taxon>
        <taxon>Sar</taxon>
        <taxon>Alveolata</taxon>
        <taxon>Dinophyceae</taxon>
        <taxon>Prorocentrales</taxon>
        <taxon>Prorocentraceae</taxon>
        <taxon>Prorocentrum</taxon>
    </lineage>
</organism>
<evidence type="ECO:0000313" key="16">
    <source>
        <dbReference type="Proteomes" id="UP001189429"/>
    </source>
</evidence>
<evidence type="ECO:0000256" key="5">
    <source>
        <dbReference type="ARBA" id="ARBA00022737"/>
    </source>
</evidence>
<evidence type="ECO:0008006" key="17">
    <source>
        <dbReference type="Google" id="ProtNLM"/>
    </source>
</evidence>
<evidence type="ECO:0000256" key="11">
    <source>
        <dbReference type="SAM" id="MobiDB-lite"/>
    </source>
</evidence>
<evidence type="ECO:0000256" key="4">
    <source>
        <dbReference type="ARBA" id="ARBA00022723"/>
    </source>
</evidence>
<comment type="subcellular location">
    <subcellularLocation>
        <location evidence="1">Membrane</location>
    </subcellularLocation>
</comment>
<keyword evidence="10" id="KW-0472">Membrane</keyword>
<keyword evidence="3" id="KW-0812">Transmembrane</keyword>
<dbReference type="CDD" id="cd00030">
    <property type="entry name" value="C2"/>
    <property type="match status" value="1"/>
</dbReference>
<feature type="domain" description="C2" evidence="12">
    <location>
        <begin position="517"/>
        <end position="656"/>
    </location>
</feature>
<feature type="domain" description="EF-hand" evidence="13">
    <location>
        <begin position="776"/>
        <end position="811"/>
    </location>
</feature>
<dbReference type="SMART" id="SM00239">
    <property type="entry name" value="C2"/>
    <property type="match status" value="1"/>
</dbReference>
<dbReference type="PANTHER" id="PTHR45761">
    <property type="entry name" value="EXTENDED SYNAPTOTAGMIN-LIKE PROTEIN 2, ISOFORM C"/>
    <property type="match status" value="1"/>
</dbReference>